<dbReference type="InterPro" id="IPR002016">
    <property type="entry name" value="Haem_peroxidase"/>
</dbReference>
<evidence type="ECO:0000256" key="1">
    <source>
        <dbReference type="ARBA" id="ARBA00000189"/>
    </source>
</evidence>
<evidence type="ECO:0000256" key="8">
    <source>
        <dbReference type="ARBA" id="ARBA00023002"/>
    </source>
</evidence>
<evidence type="ECO:0000256" key="13">
    <source>
        <dbReference type="PIRSR" id="PIRSR600823-4"/>
    </source>
</evidence>
<comment type="function">
    <text evidence="2">Removal of H(2)O(2), oxidation of toxic reductants, biosynthesis and degradation of lignin, suberization, auxin catabolism, response to environmental stresses such as wounding, pathogen attack and oxidative stress. These functions might be dependent on each isozyme/isoform in each plant tissue.</text>
</comment>
<keyword evidence="16" id="KW-1133">Transmembrane helix</keyword>
<name>A0A0B0PJ58_GOSAR</name>
<keyword evidence="10 14" id="KW-1015">Disulfide bond</keyword>
<keyword evidence="15" id="KW-0376">Hydrogen peroxide</keyword>
<keyword evidence="15" id="KW-0964">Secreted</keyword>
<dbReference type="EC" id="1.11.1.7" evidence="4 15"/>
<feature type="active site" description="Proton acceptor" evidence="11">
    <location>
        <position position="74"/>
    </location>
</feature>
<dbReference type="GO" id="GO:0006979">
    <property type="term" value="P:response to oxidative stress"/>
    <property type="evidence" value="ECO:0007669"/>
    <property type="project" value="UniProtKB-UniRule"/>
</dbReference>
<feature type="binding site" evidence="12">
    <location>
        <position position="78"/>
    </location>
    <ligand>
        <name>Ca(2+)</name>
        <dbReference type="ChEBI" id="CHEBI:29108"/>
        <label>1</label>
    </ligand>
</feature>
<feature type="binding site" evidence="12">
    <location>
        <position position="82"/>
    </location>
    <ligand>
        <name>Ca(2+)</name>
        <dbReference type="ChEBI" id="CHEBI:29108"/>
        <label>1</label>
    </ligand>
</feature>
<dbReference type="InterPro" id="IPR000823">
    <property type="entry name" value="Peroxidase_pln"/>
</dbReference>
<comment type="similarity">
    <text evidence="15">Belongs to the peroxidase family. Classical plant (class III) peroxidase subfamily.</text>
</comment>
<evidence type="ECO:0000256" key="11">
    <source>
        <dbReference type="PIRSR" id="PIRSR600823-1"/>
    </source>
</evidence>
<dbReference type="GO" id="GO:0020037">
    <property type="term" value="F:heme binding"/>
    <property type="evidence" value="ECO:0007669"/>
    <property type="project" value="UniProtKB-UniRule"/>
</dbReference>
<keyword evidence="16" id="KW-0812">Transmembrane</keyword>
<protein>
    <recommendedName>
        <fullName evidence="4 15">Peroxidase</fullName>
        <ecNumber evidence="4 15">1.11.1.7</ecNumber>
    </recommendedName>
</protein>
<comment type="catalytic activity">
    <reaction evidence="1 15">
        <text>2 a phenolic donor + H2O2 = 2 a phenolic radical donor + 2 H2O</text>
        <dbReference type="Rhea" id="RHEA:56136"/>
        <dbReference type="ChEBI" id="CHEBI:15377"/>
        <dbReference type="ChEBI" id="CHEBI:16240"/>
        <dbReference type="ChEBI" id="CHEBI:139520"/>
        <dbReference type="ChEBI" id="CHEBI:139521"/>
        <dbReference type="EC" id="1.11.1.7"/>
    </reaction>
</comment>
<dbReference type="SUPFAM" id="SSF48113">
    <property type="entry name" value="Heme-dependent peroxidases"/>
    <property type="match status" value="1"/>
</dbReference>
<comment type="cofactor">
    <cofactor evidence="12 15">
        <name>heme b</name>
        <dbReference type="ChEBI" id="CHEBI:60344"/>
    </cofactor>
    <text evidence="12 15">Binds 1 heme b (iron(II)-protoporphyrin IX) group per subunit.</text>
</comment>
<keyword evidence="7 12" id="KW-0479">Metal-binding</keyword>
<feature type="disulfide bond" evidence="14">
    <location>
        <begin position="125"/>
        <end position="367"/>
    </location>
</feature>
<feature type="binding site" evidence="12">
    <location>
        <position position="299"/>
    </location>
    <ligand>
        <name>Ca(2+)</name>
        <dbReference type="ChEBI" id="CHEBI:29108"/>
        <label>2</label>
    </ligand>
</feature>
<reference evidence="19" key="1">
    <citation type="submission" date="2014-09" db="EMBL/GenBank/DDBJ databases">
        <authorList>
            <person name="Mudge J."/>
            <person name="Ramaraj T."/>
            <person name="Lindquist I.E."/>
            <person name="Bharti A.K."/>
            <person name="Sundararajan A."/>
            <person name="Cameron C.T."/>
            <person name="Woodward J.E."/>
            <person name="May G.D."/>
            <person name="Brubaker C."/>
            <person name="Broadhvest J."/>
            <person name="Wilkins T.A."/>
        </authorList>
    </citation>
    <scope>NUCLEOTIDE SEQUENCE</scope>
    <source>
        <strain evidence="19">cv. AKA8401</strain>
    </source>
</reference>
<feature type="disulfide bond" evidence="14">
    <location>
        <begin position="76"/>
        <end position="81"/>
    </location>
</feature>
<dbReference type="GO" id="GO:0005576">
    <property type="term" value="C:extracellular region"/>
    <property type="evidence" value="ECO:0007669"/>
    <property type="project" value="UniProtKB-SubCell"/>
</dbReference>
<evidence type="ECO:0000256" key="3">
    <source>
        <dbReference type="ARBA" id="ARBA00006873"/>
    </source>
</evidence>
<evidence type="ECO:0000256" key="12">
    <source>
        <dbReference type="PIRSR" id="PIRSR600823-3"/>
    </source>
</evidence>
<evidence type="ECO:0000313" key="19">
    <source>
        <dbReference type="Proteomes" id="UP000032142"/>
    </source>
</evidence>
<evidence type="ECO:0000256" key="14">
    <source>
        <dbReference type="PIRSR" id="PIRSR600823-5"/>
    </source>
</evidence>
<dbReference type="PROSITE" id="PS00435">
    <property type="entry name" value="PEROXIDASE_1"/>
    <property type="match status" value="1"/>
</dbReference>
<dbReference type="EMBL" id="KN431021">
    <property type="protein sequence ID" value="KHG25030.1"/>
    <property type="molecule type" value="Genomic_DNA"/>
</dbReference>
<evidence type="ECO:0000256" key="6">
    <source>
        <dbReference type="ARBA" id="ARBA00022617"/>
    </source>
</evidence>
<comment type="cofactor">
    <cofactor evidence="12 15">
        <name>Ca(2+)</name>
        <dbReference type="ChEBI" id="CHEBI:29108"/>
    </cofactor>
    <text evidence="12 15">Binds 2 calcium ions per subunit.</text>
</comment>
<feature type="binding site" evidence="12">
    <location>
        <position position="291"/>
    </location>
    <ligand>
        <name>Ca(2+)</name>
        <dbReference type="ChEBI" id="CHEBI:29108"/>
        <label>2</label>
    </ligand>
</feature>
<dbReference type="GO" id="GO:0140825">
    <property type="term" value="F:lactoperoxidase activity"/>
    <property type="evidence" value="ECO:0007669"/>
    <property type="project" value="UniProtKB-EC"/>
</dbReference>
<evidence type="ECO:0000256" key="9">
    <source>
        <dbReference type="ARBA" id="ARBA00023004"/>
    </source>
</evidence>
<evidence type="ECO:0000256" key="2">
    <source>
        <dbReference type="ARBA" id="ARBA00002322"/>
    </source>
</evidence>
<feature type="binding site" evidence="12">
    <location>
        <position position="75"/>
    </location>
    <ligand>
        <name>Ca(2+)</name>
        <dbReference type="ChEBI" id="CHEBI:29108"/>
        <label>1</label>
    </ligand>
</feature>
<dbReference type="InterPro" id="IPR033905">
    <property type="entry name" value="Secretory_peroxidase"/>
</dbReference>
<feature type="binding site" evidence="12">
    <location>
        <position position="93"/>
    </location>
    <ligand>
        <name>Ca(2+)</name>
        <dbReference type="ChEBI" id="CHEBI:29108"/>
        <label>1</label>
    </ligand>
</feature>
<dbReference type="InterPro" id="IPR010255">
    <property type="entry name" value="Haem_peroxidase_sf"/>
</dbReference>
<feature type="binding site" evidence="12">
    <location>
        <position position="80"/>
    </location>
    <ligand>
        <name>Ca(2+)</name>
        <dbReference type="ChEBI" id="CHEBI:29108"/>
        <label>1</label>
    </ligand>
</feature>
<keyword evidence="19" id="KW-1185">Reference proteome</keyword>
<evidence type="ECO:0000256" key="16">
    <source>
        <dbReference type="SAM" id="Phobius"/>
    </source>
</evidence>
<dbReference type="Pfam" id="PF00141">
    <property type="entry name" value="peroxidase"/>
    <property type="match status" value="2"/>
</dbReference>
<evidence type="ECO:0000256" key="5">
    <source>
        <dbReference type="ARBA" id="ARBA00022559"/>
    </source>
</evidence>
<feature type="transmembrane region" description="Helical" evidence="16">
    <location>
        <begin position="6"/>
        <end position="28"/>
    </location>
</feature>
<dbReference type="GO" id="GO:0042744">
    <property type="term" value="P:hydrogen peroxide catabolic process"/>
    <property type="evidence" value="ECO:0007669"/>
    <property type="project" value="UniProtKB-KW"/>
</dbReference>
<feature type="binding site" evidence="12">
    <location>
        <position position="84"/>
    </location>
    <ligand>
        <name>Ca(2+)</name>
        <dbReference type="ChEBI" id="CHEBI:29108"/>
        <label>1</label>
    </ligand>
</feature>
<evidence type="ECO:0000256" key="10">
    <source>
        <dbReference type="ARBA" id="ARBA00023157"/>
    </source>
</evidence>
<comment type="subcellular location">
    <subcellularLocation>
        <location evidence="15">Secreted</location>
    </subcellularLocation>
</comment>
<dbReference type="Proteomes" id="UP000032142">
    <property type="component" value="Unassembled WGS sequence"/>
</dbReference>
<evidence type="ECO:0000313" key="18">
    <source>
        <dbReference type="EMBL" id="KHG25030.1"/>
    </source>
</evidence>
<dbReference type="FunFam" id="1.10.420.10:FF:000001">
    <property type="entry name" value="Peroxidase"/>
    <property type="match status" value="1"/>
</dbReference>
<sequence length="371" mass="40655">MESKISIFLLTYNLCNLLVLVFFCFAACPSLGRLSFNFYATSCPAAELMVSNTVRAASSNDPTIPGKLLRLLFHDCFVEGCDASVLLQGNGTERSDPANTSLGGFSVIDSAKRVLEIICPGTVSCADIIALAARDAVAIVKFPILVFIYVFKLMFPSLFFHHHICTSVVVLTIVTMEQAGGPAFQIPTGRKDGRISNSVNVRPNIVDTSFTMDEMIKLFNSKGLSLDDLVTLSGAHTIGLAHCSAFSDRFQQDSKGKLRLVDTSLDITYAKELSKKCPAGGSSTSNTVSNDPETSFAFDNQYYGNLLAHKGLFQSDSVLLEDGRTRKQVEEFANNEERFFRSWGESFLKLTTIEVKTDNEGEIRQSCSFTN</sequence>
<comment type="similarity">
    <text evidence="3">Belongs to the peroxidase family. Ascorbate peroxidase subfamily.</text>
</comment>
<evidence type="ECO:0000259" key="17">
    <source>
        <dbReference type="PROSITE" id="PS50873"/>
    </source>
</evidence>
<keyword evidence="12 15" id="KW-0106">Calcium</keyword>
<dbReference type="Gene3D" id="1.10.420.10">
    <property type="entry name" value="Peroxidase, domain 2"/>
    <property type="match status" value="1"/>
</dbReference>
<keyword evidence="9 12" id="KW-0408">Iron</keyword>
<dbReference type="AlphaFoldDB" id="A0A0B0PJ58"/>
<feature type="binding site" description="axial binding residue" evidence="12">
    <location>
        <position position="236"/>
    </location>
    <ligand>
        <name>heme b</name>
        <dbReference type="ChEBI" id="CHEBI:60344"/>
    </ligand>
    <ligandPart>
        <name>Fe</name>
        <dbReference type="ChEBI" id="CHEBI:18248"/>
    </ligandPart>
</feature>
<dbReference type="Gene3D" id="1.10.520.10">
    <property type="match status" value="1"/>
</dbReference>
<dbReference type="CDD" id="cd00693">
    <property type="entry name" value="secretory_peroxidase"/>
    <property type="match status" value="1"/>
</dbReference>
<feature type="binding site" evidence="12">
    <location>
        <position position="237"/>
    </location>
    <ligand>
        <name>Ca(2+)</name>
        <dbReference type="ChEBI" id="CHEBI:29108"/>
        <label>2</label>
    </ligand>
</feature>
<dbReference type="PANTHER" id="PTHR31517:SF17">
    <property type="entry name" value="PEROXIDASE 6"/>
    <property type="match status" value="1"/>
</dbReference>
<feature type="disulfide bond" evidence="14">
    <location>
        <begin position="43"/>
        <end position="119"/>
    </location>
</feature>
<keyword evidence="6 15" id="KW-0349">Heme</keyword>
<feature type="disulfide bond" evidence="14">
    <location>
        <begin position="243"/>
        <end position="277"/>
    </location>
</feature>
<keyword evidence="5 15" id="KW-0575">Peroxidase</keyword>
<organism evidence="18 19">
    <name type="scientific">Gossypium arboreum</name>
    <name type="common">Tree cotton</name>
    <name type="synonym">Gossypium nanking</name>
    <dbReference type="NCBI Taxonomy" id="29729"/>
    <lineage>
        <taxon>Eukaryota</taxon>
        <taxon>Viridiplantae</taxon>
        <taxon>Streptophyta</taxon>
        <taxon>Embryophyta</taxon>
        <taxon>Tracheophyta</taxon>
        <taxon>Spermatophyta</taxon>
        <taxon>Magnoliopsida</taxon>
        <taxon>eudicotyledons</taxon>
        <taxon>Gunneridae</taxon>
        <taxon>Pentapetalae</taxon>
        <taxon>rosids</taxon>
        <taxon>malvids</taxon>
        <taxon>Malvales</taxon>
        <taxon>Malvaceae</taxon>
        <taxon>Malvoideae</taxon>
        <taxon>Gossypium</taxon>
    </lineage>
</organism>
<evidence type="ECO:0000256" key="7">
    <source>
        <dbReference type="ARBA" id="ARBA00022723"/>
    </source>
</evidence>
<dbReference type="PANTHER" id="PTHR31517">
    <property type="match status" value="1"/>
</dbReference>
<accession>A0A0B0PJ58</accession>
<dbReference type="GO" id="GO:0046872">
    <property type="term" value="F:metal ion binding"/>
    <property type="evidence" value="ECO:0007669"/>
    <property type="project" value="UniProtKB-UniRule"/>
</dbReference>
<dbReference type="PRINTS" id="PR00461">
    <property type="entry name" value="PLPEROXIDASE"/>
</dbReference>
<dbReference type="PRINTS" id="PR00458">
    <property type="entry name" value="PEROXIDASE"/>
</dbReference>
<feature type="binding site" evidence="12">
    <location>
        <position position="294"/>
    </location>
    <ligand>
        <name>Ca(2+)</name>
        <dbReference type="ChEBI" id="CHEBI:29108"/>
        <label>2</label>
    </ligand>
</feature>
<evidence type="ECO:0000256" key="4">
    <source>
        <dbReference type="ARBA" id="ARBA00012313"/>
    </source>
</evidence>
<gene>
    <name evidence="18" type="ORF">F383_00933</name>
</gene>
<feature type="domain" description="Plant heme peroxidase family profile" evidence="17">
    <location>
        <begin position="33"/>
        <end position="371"/>
    </location>
</feature>
<feature type="site" description="Transition state stabilizer" evidence="13">
    <location>
        <position position="70"/>
    </location>
</feature>
<dbReference type="PROSITE" id="PS50873">
    <property type="entry name" value="PEROXIDASE_4"/>
    <property type="match status" value="1"/>
</dbReference>
<dbReference type="InterPro" id="IPR019793">
    <property type="entry name" value="Peroxidases_heam-ligand_BS"/>
</dbReference>
<evidence type="ECO:0000256" key="15">
    <source>
        <dbReference type="RuleBase" id="RU362060"/>
    </source>
</evidence>
<proteinExistence type="inferred from homology"/>
<keyword evidence="16" id="KW-0472">Membrane</keyword>
<keyword evidence="8 15" id="KW-0560">Oxidoreductase</keyword>